<evidence type="ECO:0000256" key="1">
    <source>
        <dbReference type="SAM" id="Phobius"/>
    </source>
</evidence>
<feature type="transmembrane region" description="Helical" evidence="1">
    <location>
        <begin position="116"/>
        <end position="133"/>
    </location>
</feature>
<dbReference type="InterPro" id="IPR005325">
    <property type="entry name" value="DUF308_memb"/>
</dbReference>
<feature type="transmembrane region" description="Helical" evidence="1">
    <location>
        <begin position="33"/>
        <end position="51"/>
    </location>
</feature>
<feature type="transmembrane region" description="Helical" evidence="1">
    <location>
        <begin position="83"/>
        <end position="104"/>
    </location>
</feature>
<dbReference type="EMBL" id="OCST01000005">
    <property type="protein sequence ID" value="SOE72409.1"/>
    <property type="molecule type" value="Genomic_DNA"/>
</dbReference>
<sequence>MPVGRAVPALALALVITFTADHSAPLGYLTFGIFSVSAGAILVASALRLGVRGITRTVTLSQGLITVLAGVLALALPGGGLPFFVFLLTAFAAITGLLELYLGLRSRGRDRCARDRIFVGALTALLALAVLLVPPGFQQAFTGPDGVVRELTASIIIVGTLGAYWAIFGVYLSIAGLSLKWAPSEGAGSAVMTEAGSR</sequence>
<keyword evidence="1" id="KW-1133">Transmembrane helix</keyword>
<evidence type="ECO:0000313" key="3">
    <source>
        <dbReference type="Proteomes" id="UP000219440"/>
    </source>
</evidence>
<dbReference type="Proteomes" id="UP000219440">
    <property type="component" value="Unassembled WGS sequence"/>
</dbReference>
<evidence type="ECO:0000313" key="2">
    <source>
        <dbReference type="EMBL" id="SOE72409.1"/>
    </source>
</evidence>
<protein>
    <submittedName>
        <fullName evidence="2">Uncharacterized protein</fullName>
    </submittedName>
</protein>
<keyword evidence="3" id="KW-1185">Reference proteome</keyword>
<proteinExistence type="predicted"/>
<organism evidence="2 3">
    <name type="scientific">Salinibacterium xinjiangense</name>
    <dbReference type="NCBI Taxonomy" id="386302"/>
    <lineage>
        <taxon>Bacteria</taxon>
        <taxon>Bacillati</taxon>
        <taxon>Actinomycetota</taxon>
        <taxon>Actinomycetes</taxon>
        <taxon>Micrococcales</taxon>
        <taxon>Microbacteriaceae</taxon>
        <taxon>Salinibacterium</taxon>
    </lineage>
</organism>
<feature type="transmembrane region" description="Helical" evidence="1">
    <location>
        <begin position="58"/>
        <end position="77"/>
    </location>
</feature>
<accession>A0A2C9A0K9</accession>
<keyword evidence="1" id="KW-0472">Membrane</keyword>
<dbReference type="AlphaFoldDB" id="A0A2C9A0K9"/>
<keyword evidence="1" id="KW-0812">Transmembrane</keyword>
<dbReference type="Pfam" id="PF03729">
    <property type="entry name" value="DUF308"/>
    <property type="match status" value="1"/>
</dbReference>
<name>A0A2C9A0K9_9MICO</name>
<gene>
    <name evidence="2" type="ORF">SAMN06296378_2486</name>
</gene>
<reference evidence="2 3" key="1">
    <citation type="submission" date="2017-09" db="EMBL/GenBank/DDBJ databases">
        <authorList>
            <person name="Ehlers B."/>
            <person name="Leendertz F.H."/>
        </authorList>
    </citation>
    <scope>NUCLEOTIDE SEQUENCE [LARGE SCALE GENOMIC DNA]</scope>
    <source>
        <strain evidence="2 3">CGMCC 1.05381</strain>
    </source>
</reference>
<feature type="transmembrane region" description="Helical" evidence="1">
    <location>
        <begin position="153"/>
        <end position="174"/>
    </location>
</feature>